<dbReference type="GO" id="GO:0046961">
    <property type="term" value="F:proton-transporting ATPase activity, rotational mechanism"/>
    <property type="evidence" value="ECO:0007669"/>
    <property type="project" value="InterPro"/>
</dbReference>
<comment type="similarity">
    <text evidence="2">Belongs to the V-ATPase 116 kDa subunit family.</text>
</comment>
<evidence type="ECO:0000256" key="11">
    <source>
        <dbReference type="ARBA" id="ARBA00022989"/>
    </source>
</evidence>
<accession>A0A2J7ZSD0</accession>
<dbReference type="Proteomes" id="UP000236333">
    <property type="component" value="Unassembled WGS sequence"/>
</dbReference>
<evidence type="ECO:0000256" key="4">
    <source>
        <dbReference type="ARBA" id="ARBA00022448"/>
    </source>
</evidence>
<dbReference type="InterPro" id="IPR039606">
    <property type="entry name" value="Phytol/farnesol_kinase"/>
</dbReference>
<comment type="subcellular location">
    <subcellularLocation>
        <location evidence="1">Plastid</location>
        <location evidence="1">Chloroplast membrane</location>
        <topology evidence="1">Multi-pass membrane protein</topology>
    </subcellularLocation>
</comment>
<keyword evidence="9" id="KW-0418">Kinase</keyword>
<comment type="similarity">
    <text evidence="3">Belongs to the polyprenol kinase family.</text>
</comment>
<evidence type="ECO:0000256" key="3">
    <source>
        <dbReference type="ARBA" id="ARBA00010794"/>
    </source>
</evidence>
<dbReference type="GO" id="GO:0009507">
    <property type="term" value="C:chloroplast"/>
    <property type="evidence" value="ECO:0007669"/>
    <property type="project" value="UniProtKB-SubCell"/>
</dbReference>
<evidence type="ECO:0000256" key="2">
    <source>
        <dbReference type="ARBA" id="ARBA00009904"/>
    </source>
</evidence>
<dbReference type="GO" id="GO:0010276">
    <property type="term" value="F:phytol kinase activity"/>
    <property type="evidence" value="ECO:0007669"/>
    <property type="project" value="UniProtKB-EC"/>
</dbReference>
<evidence type="ECO:0000256" key="6">
    <source>
        <dbReference type="ARBA" id="ARBA00022640"/>
    </source>
</evidence>
<protein>
    <recommendedName>
        <fullName evidence="15">phytol kinase</fullName>
        <ecNumber evidence="15">2.7.1.182</ecNumber>
    </recommendedName>
</protein>
<comment type="pathway">
    <text evidence="14">Cofactor biosynthesis; tocopherol biosynthesis.</text>
</comment>
<comment type="catalytic activity">
    <reaction evidence="16">
        <text>phytol + CTP = phytyl phosphate + CDP + H(+)</text>
        <dbReference type="Rhea" id="RHEA:38055"/>
        <dbReference type="ChEBI" id="CHEBI:15378"/>
        <dbReference type="ChEBI" id="CHEBI:17327"/>
        <dbReference type="ChEBI" id="CHEBI:37563"/>
        <dbReference type="ChEBI" id="CHEBI:58069"/>
        <dbReference type="ChEBI" id="CHEBI:75483"/>
        <dbReference type="EC" id="2.7.1.182"/>
    </reaction>
</comment>
<proteinExistence type="inferred from homology"/>
<keyword evidence="12" id="KW-0406">Ion transport</keyword>
<dbReference type="EC" id="2.7.1.182" evidence="15"/>
<evidence type="ECO:0000256" key="9">
    <source>
        <dbReference type="ARBA" id="ARBA00022777"/>
    </source>
</evidence>
<dbReference type="EMBL" id="PGGS01000539">
    <property type="protein sequence ID" value="PNH03168.1"/>
    <property type="molecule type" value="Genomic_DNA"/>
</dbReference>
<keyword evidence="7" id="KW-0808">Transferase</keyword>
<evidence type="ECO:0000256" key="12">
    <source>
        <dbReference type="ARBA" id="ARBA00023065"/>
    </source>
</evidence>
<evidence type="ECO:0000256" key="16">
    <source>
        <dbReference type="ARBA" id="ARBA00048889"/>
    </source>
</evidence>
<evidence type="ECO:0000256" key="8">
    <source>
        <dbReference type="ARBA" id="ARBA00022692"/>
    </source>
</evidence>
<sequence>MGSLSAFLHALRLHWVEFQNKSYKGDGYSFGPFAFAVAFERGERAAAILRSLPGLAERLLSQPHRNEVLHELREQLVALQPLIADSTAAPALLSNAAARGALLSVLAPLQCCARRLAAVGAALLALDRGGEGSQGQTRRGAASKNAARPQLARADYLQDARTAIVQPMFLIEGLTCVAAHADGEEEDASPQNELAQLRQELAAALRDSCVLEHAARALVLLFGSCLQQPDEDGDECRVALGMLGVLDGKAELLPSDQLAAPTSEPGVLAAALRGVLSGRCVQHAVLVSGVAALCAADGGPSYGLPGELLQRVPLVGLRRGSAGGVDACDLRLASGRQVLDFRALRCMVRALGSGDRVAPPGRHGALALLLRVGRLAIASGRSHLTARRESGGQAAVGIAVRHESGSSGSGNGGGSNSSSASGGSGNGGGSSGSSSGASSSRGSDSRGLRQEQAAALSRRQHAPSVPGLQLVLAQDILQPIFDDALEAAMALCFPGGPADRPQRAAARVECWRLYAEYTRGVLPLRQGDPLPASPVRHLTDPGQMTPGAPMPDSPPPSWEPALAGGWLPCLERLLRRGGEDPAGPELVLSSFALLLKESATVVDCPMAWRHLAVLLAYGEPRQAAALVATLGKLLRAANPACLVVVGSTVCPTPAVAVLWMLEGASMDMFTAAAAASDADGQVRAGSPRSAPSAAGRQLALMLSYAMCEWLPPLAHLAARAIQAVALCGAVRHQRSSAAAEDAPRSAAVKAAFTFLLPLLVWLPALLPRCMVTVGGAAAVGGGLAGAGVGGGSGPDDDGCGGWQQLLLEEVGAVQLLGAALHVFTAAAPADLRLGILLKLVQTCCALTVAFPREVRAAVSDTAGGQAATRRELGEQAAGAAPTLGRSGAAVASQPRFPWRPRLLQALAGSLRAGGHGPVADSGEALAAVLQSWEAGGSVGAGDEAASTQAAAEAGAGAGVLSAWRRLEESSTFYVREIQWLVSLLVPVAEARGMLRSCSHPGCVSLAGDSEAEAEAGLLVCGGCGAARYFCVDCQAAHWRAGHERACVQRG</sequence>
<keyword evidence="8" id="KW-0812">Transmembrane</keyword>
<feature type="region of interest" description="Disordered" evidence="17">
    <location>
        <begin position="863"/>
        <end position="884"/>
    </location>
</feature>
<organism evidence="18 19">
    <name type="scientific">Tetrabaena socialis</name>
    <dbReference type="NCBI Taxonomy" id="47790"/>
    <lineage>
        <taxon>Eukaryota</taxon>
        <taxon>Viridiplantae</taxon>
        <taxon>Chlorophyta</taxon>
        <taxon>core chlorophytes</taxon>
        <taxon>Chlorophyceae</taxon>
        <taxon>CS clade</taxon>
        <taxon>Chlamydomonadales</taxon>
        <taxon>Tetrabaenaceae</taxon>
        <taxon>Tetrabaena</taxon>
    </lineage>
</organism>
<feature type="region of interest" description="Disordered" evidence="17">
    <location>
        <begin position="402"/>
        <end position="464"/>
    </location>
</feature>
<evidence type="ECO:0000256" key="7">
    <source>
        <dbReference type="ARBA" id="ARBA00022679"/>
    </source>
</evidence>
<evidence type="ECO:0000256" key="14">
    <source>
        <dbReference type="ARBA" id="ARBA00024015"/>
    </source>
</evidence>
<dbReference type="Gene3D" id="6.10.140.2220">
    <property type="match status" value="1"/>
</dbReference>
<dbReference type="OrthoDB" id="265717at2759"/>
<dbReference type="PANTHER" id="PTHR32523:SF8">
    <property type="entry name" value="DOLICHOL KINASE"/>
    <property type="match status" value="1"/>
</dbReference>
<keyword evidence="13" id="KW-0472">Membrane</keyword>
<keyword evidence="11" id="KW-1133">Transmembrane helix</keyword>
<dbReference type="SUPFAM" id="SSF144232">
    <property type="entry name" value="HIT/MYND zinc finger-like"/>
    <property type="match status" value="1"/>
</dbReference>
<keyword evidence="19" id="KW-1185">Reference proteome</keyword>
<feature type="compositionally biased region" description="Gly residues" evidence="17">
    <location>
        <begin position="422"/>
        <end position="431"/>
    </location>
</feature>
<evidence type="ECO:0000256" key="10">
    <source>
        <dbReference type="ARBA" id="ARBA00022946"/>
    </source>
</evidence>
<dbReference type="AlphaFoldDB" id="A0A2J7ZSD0"/>
<comment type="caution">
    <text evidence="18">The sequence shown here is derived from an EMBL/GenBank/DDBJ whole genome shotgun (WGS) entry which is preliminary data.</text>
</comment>
<reference evidence="18 19" key="1">
    <citation type="journal article" date="2017" name="Mol. Biol. Evol.">
        <title>The 4-celled Tetrabaena socialis nuclear genome reveals the essential components for genetic control of cell number at the origin of multicellularity in the volvocine lineage.</title>
        <authorList>
            <person name="Featherston J."/>
            <person name="Arakaki Y."/>
            <person name="Hanschen E.R."/>
            <person name="Ferris P.J."/>
            <person name="Michod R.E."/>
            <person name="Olson B.J.S.C."/>
            <person name="Nozaki H."/>
            <person name="Durand P.M."/>
        </authorList>
    </citation>
    <scope>NUCLEOTIDE SEQUENCE [LARGE SCALE GENOMIC DNA]</scope>
    <source>
        <strain evidence="18 19">NIES-571</strain>
    </source>
</reference>
<evidence type="ECO:0000256" key="1">
    <source>
        <dbReference type="ARBA" id="ARBA00004508"/>
    </source>
</evidence>
<dbReference type="Pfam" id="PF01496">
    <property type="entry name" value="V_ATPase_I"/>
    <property type="match status" value="1"/>
</dbReference>
<evidence type="ECO:0000256" key="17">
    <source>
        <dbReference type="SAM" id="MobiDB-lite"/>
    </source>
</evidence>
<evidence type="ECO:0000313" key="19">
    <source>
        <dbReference type="Proteomes" id="UP000236333"/>
    </source>
</evidence>
<feature type="compositionally biased region" description="Low complexity" evidence="17">
    <location>
        <begin position="432"/>
        <end position="442"/>
    </location>
</feature>
<dbReference type="InterPro" id="IPR002490">
    <property type="entry name" value="V-ATPase_116kDa_su"/>
</dbReference>
<keyword evidence="4" id="KW-0813">Transport</keyword>
<evidence type="ECO:0000256" key="15">
    <source>
        <dbReference type="ARBA" id="ARBA00039024"/>
    </source>
</evidence>
<keyword evidence="5" id="KW-0150">Chloroplast</keyword>
<gene>
    <name evidence="18" type="ORF">TSOC_010800</name>
</gene>
<evidence type="ECO:0000256" key="5">
    <source>
        <dbReference type="ARBA" id="ARBA00022528"/>
    </source>
</evidence>
<evidence type="ECO:0000313" key="18">
    <source>
        <dbReference type="EMBL" id="PNH03168.1"/>
    </source>
</evidence>
<keyword evidence="10" id="KW-0809">Transit peptide</keyword>
<dbReference type="GO" id="GO:0008270">
    <property type="term" value="F:zinc ion binding"/>
    <property type="evidence" value="ECO:0007669"/>
    <property type="project" value="UniProtKB-KW"/>
</dbReference>
<evidence type="ECO:0000256" key="13">
    <source>
        <dbReference type="ARBA" id="ARBA00023136"/>
    </source>
</evidence>
<keyword evidence="6" id="KW-0934">Plastid</keyword>
<dbReference type="PANTHER" id="PTHR32523">
    <property type="entry name" value="PHYTOL KINASE 1, CHLOROPLASTIC"/>
    <property type="match status" value="1"/>
</dbReference>
<dbReference type="GO" id="GO:0033179">
    <property type="term" value="C:proton-transporting V-type ATPase, V0 domain"/>
    <property type="evidence" value="ECO:0007669"/>
    <property type="project" value="InterPro"/>
</dbReference>
<name>A0A2J7ZSD0_9CHLO</name>